<accession>A0AAU9TD01</accession>
<dbReference type="Proteomes" id="UP001153954">
    <property type="component" value="Unassembled WGS sequence"/>
</dbReference>
<evidence type="ECO:0000313" key="1">
    <source>
        <dbReference type="EMBL" id="CAH2085519.1"/>
    </source>
</evidence>
<keyword evidence="2" id="KW-1185">Reference proteome</keyword>
<dbReference type="AlphaFoldDB" id="A0AAU9TD01"/>
<reference evidence="1" key="1">
    <citation type="submission" date="2022-03" db="EMBL/GenBank/DDBJ databases">
        <authorList>
            <person name="Tunstrom K."/>
        </authorList>
    </citation>
    <scope>NUCLEOTIDE SEQUENCE</scope>
</reference>
<proteinExistence type="predicted"/>
<gene>
    <name evidence="1" type="ORF">EEDITHA_LOCUS1983</name>
</gene>
<sequence length="52" mass="5893">MDGIVKVMWDTNMKNKQISGQDISTSTYNSNCSYLVDVQVHPDWMVAIGSKR</sequence>
<protein>
    <submittedName>
        <fullName evidence="1">Uncharacterized protein</fullName>
    </submittedName>
</protein>
<organism evidence="1 2">
    <name type="scientific">Euphydryas editha</name>
    <name type="common">Edith's checkerspot</name>
    <dbReference type="NCBI Taxonomy" id="104508"/>
    <lineage>
        <taxon>Eukaryota</taxon>
        <taxon>Metazoa</taxon>
        <taxon>Ecdysozoa</taxon>
        <taxon>Arthropoda</taxon>
        <taxon>Hexapoda</taxon>
        <taxon>Insecta</taxon>
        <taxon>Pterygota</taxon>
        <taxon>Neoptera</taxon>
        <taxon>Endopterygota</taxon>
        <taxon>Lepidoptera</taxon>
        <taxon>Glossata</taxon>
        <taxon>Ditrysia</taxon>
        <taxon>Papilionoidea</taxon>
        <taxon>Nymphalidae</taxon>
        <taxon>Nymphalinae</taxon>
        <taxon>Euphydryas</taxon>
    </lineage>
</organism>
<evidence type="ECO:0000313" key="2">
    <source>
        <dbReference type="Proteomes" id="UP001153954"/>
    </source>
</evidence>
<name>A0AAU9TD01_EUPED</name>
<comment type="caution">
    <text evidence="1">The sequence shown here is derived from an EMBL/GenBank/DDBJ whole genome shotgun (WGS) entry which is preliminary data.</text>
</comment>
<dbReference type="EMBL" id="CAKOGL010000004">
    <property type="protein sequence ID" value="CAH2085519.1"/>
    <property type="molecule type" value="Genomic_DNA"/>
</dbReference>